<comment type="caution">
    <text evidence="1">The sequence shown here is derived from an EMBL/GenBank/DDBJ whole genome shotgun (WGS) entry which is preliminary data.</text>
</comment>
<accession>A0A5B7JP27</accession>
<protein>
    <submittedName>
        <fullName evidence="1">Uncharacterized protein</fullName>
    </submittedName>
</protein>
<reference evidence="1 2" key="1">
    <citation type="submission" date="2019-05" db="EMBL/GenBank/DDBJ databases">
        <title>Another draft genome of Portunus trituberculatus and its Hox gene families provides insights of decapod evolution.</title>
        <authorList>
            <person name="Jeong J.-H."/>
            <person name="Song I."/>
            <person name="Kim S."/>
            <person name="Choi T."/>
            <person name="Kim D."/>
            <person name="Ryu S."/>
            <person name="Kim W."/>
        </authorList>
    </citation>
    <scope>NUCLEOTIDE SEQUENCE [LARGE SCALE GENOMIC DNA]</scope>
    <source>
        <tissue evidence="1">Muscle</tissue>
    </source>
</reference>
<evidence type="ECO:0000313" key="2">
    <source>
        <dbReference type="Proteomes" id="UP000324222"/>
    </source>
</evidence>
<name>A0A5B7JP27_PORTR</name>
<proteinExistence type="predicted"/>
<dbReference type="AlphaFoldDB" id="A0A5B7JP27"/>
<evidence type="ECO:0000313" key="1">
    <source>
        <dbReference type="EMBL" id="MPC96579.1"/>
    </source>
</evidence>
<dbReference type="Proteomes" id="UP000324222">
    <property type="component" value="Unassembled WGS sequence"/>
</dbReference>
<dbReference type="EMBL" id="VSRR010106569">
    <property type="protein sequence ID" value="MPC96579.1"/>
    <property type="molecule type" value="Genomic_DNA"/>
</dbReference>
<sequence length="50" mass="5457">MMTGLSLGLRHSAAYEQYTLVKLNCVVGVVGKGESRFLRKGSWSGLSRRG</sequence>
<organism evidence="1 2">
    <name type="scientific">Portunus trituberculatus</name>
    <name type="common">Swimming crab</name>
    <name type="synonym">Neptunus trituberculatus</name>
    <dbReference type="NCBI Taxonomy" id="210409"/>
    <lineage>
        <taxon>Eukaryota</taxon>
        <taxon>Metazoa</taxon>
        <taxon>Ecdysozoa</taxon>
        <taxon>Arthropoda</taxon>
        <taxon>Crustacea</taxon>
        <taxon>Multicrustacea</taxon>
        <taxon>Malacostraca</taxon>
        <taxon>Eumalacostraca</taxon>
        <taxon>Eucarida</taxon>
        <taxon>Decapoda</taxon>
        <taxon>Pleocyemata</taxon>
        <taxon>Brachyura</taxon>
        <taxon>Eubrachyura</taxon>
        <taxon>Portunoidea</taxon>
        <taxon>Portunidae</taxon>
        <taxon>Portuninae</taxon>
        <taxon>Portunus</taxon>
    </lineage>
</organism>
<gene>
    <name evidence="1" type="ORF">E2C01_091845</name>
</gene>
<keyword evidence="2" id="KW-1185">Reference proteome</keyword>